<dbReference type="GO" id="GO:0004674">
    <property type="term" value="F:protein serine/threonine kinase activity"/>
    <property type="evidence" value="ECO:0007669"/>
    <property type="project" value="UniProtKB-KW"/>
</dbReference>
<evidence type="ECO:0000313" key="19">
    <source>
        <dbReference type="Proteomes" id="UP000242715"/>
    </source>
</evidence>
<organism evidence="18 19">
    <name type="scientific">Trifolium subterraneum</name>
    <name type="common">Subterranean clover</name>
    <dbReference type="NCBI Taxonomy" id="3900"/>
    <lineage>
        <taxon>Eukaryota</taxon>
        <taxon>Viridiplantae</taxon>
        <taxon>Streptophyta</taxon>
        <taxon>Embryophyta</taxon>
        <taxon>Tracheophyta</taxon>
        <taxon>Spermatophyta</taxon>
        <taxon>Magnoliopsida</taxon>
        <taxon>eudicotyledons</taxon>
        <taxon>Gunneridae</taxon>
        <taxon>Pentapetalae</taxon>
        <taxon>rosids</taxon>
        <taxon>fabids</taxon>
        <taxon>Fabales</taxon>
        <taxon>Fabaceae</taxon>
        <taxon>Papilionoideae</taxon>
        <taxon>50 kb inversion clade</taxon>
        <taxon>NPAAA clade</taxon>
        <taxon>Hologalegina</taxon>
        <taxon>IRL clade</taxon>
        <taxon>Trifolieae</taxon>
        <taxon>Trifolium</taxon>
    </lineage>
</organism>
<evidence type="ECO:0000256" key="1">
    <source>
        <dbReference type="ARBA" id="ARBA00004251"/>
    </source>
</evidence>
<evidence type="ECO:0000256" key="7">
    <source>
        <dbReference type="ARBA" id="ARBA00022729"/>
    </source>
</evidence>
<keyword evidence="14" id="KW-0325">Glycoprotein</keyword>
<evidence type="ECO:0000256" key="11">
    <source>
        <dbReference type="ARBA" id="ARBA00022989"/>
    </source>
</evidence>
<comment type="similarity">
    <text evidence="16">Belongs to the protein kinase superfamily.</text>
</comment>
<evidence type="ECO:0000256" key="12">
    <source>
        <dbReference type="ARBA" id="ARBA00023136"/>
    </source>
</evidence>
<sequence>MKSKHQIFSYTELLNITDNFKTIIGEGGFGKVYLGVLQNDTKLVAVKILSPSSKQGYKEFQSENFKTNVYFYAAKNKNILKWNDRLNIAVGASHGLDYLHNGCKPPIMHRDLKPSNILLDEKMHAKIADFGLSRTLNEKDSHITKHIAGTIGYIDPECQRTGNTNKINDIYSFGIILSVLITGRQAIVRTAEQSIHILEWVTPIIRAGDIQNVIDPKLKGEFNINSAWKIVEIAMLCTSRNVAERPDIRKILADLNECLSLEKVQRDNGRDIVESTSLNDLTQTAPFAR</sequence>
<evidence type="ECO:0000256" key="13">
    <source>
        <dbReference type="ARBA" id="ARBA00023170"/>
    </source>
</evidence>
<dbReference type="PROSITE" id="PS50011">
    <property type="entry name" value="PROTEIN_KINASE_DOM"/>
    <property type="match status" value="1"/>
</dbReference>
<dbReference type="GO" id="GO:0005524">
    <property type="term" value="F:ATP binding"/>
    <property type="evidence" value="ECO:0007669"/>
    <property type="project" value="UniProtKB-UniRule"/>
</dbReference>
<dbReference type="SUPFAM" id="SSF56112">
    <property type="entry name" value="Protein kinase-like (PK-like)"/>
    <property type="match status" value="1"/>
</dbReference>
<dbReference type="InterPro" id="IPR008271">
    <property type="entry name" value="Ser/Thr_kinase_AS"/>
</dbReference>
<dbReference type="InterPro" id="IPR011009">
    <property type="entry name" value="Kinase-like_dom_sf"/>
</dbReference>
<keyword evidence="10 15" id="KW-0067">ATP-binding</keyword>
<gene>
    <name evidence="18" type="ORF">TSUD_356070</name>
</gene>
<keyword evidence="19" id="KW-1185">Reference proteome</keyword>
<evidence type="ECO:0000256" key="4">
    <source>
        <dbReference type="ARBA" id="ARBA00022475"/>
    </source>
</evidence>
<evidence type="ECO:0000256" key="15">
    <source>
        <dbReference type="PROSITE-ProRule" id="PRU10141"/>
    </source>
</evidence>
<dbReference type="PANTHER" id="PTHR45631">
    <property type="entry name" value="OS07G0107800 PROTEIN-RELATED"/>
    <property type="match status" value="1"/>
</dbReference>
<feature type="domain" description="Protein kinase" evidence="17">
    <location>
        <begin position="1"/>
        <end position="259"/>
    </location>
</feature>
<dbReference type="Proteomes" id="UP000242715">
    <property type="component" value="Unassembled WGS sequence"/>
</dbReference>
<keyword evidence="4" id="KW-1003">Cell membrane</keyword>
<dbReference type="Gene3D" id="1.10.510.10">
    <property type="entry name" value="Transferase(Phosphotransferase) domain 1"/>
    <property type="match status" value="2"/>
</dbReference>
<evidence type="ECO:0000256" key="10">
    <source>
        <dbReference type="ARBA" id="ARBA00022840"/>
    </source>
</evidence>
<protein>
    <recommendedName>
        <fullName evidence="17">Protein kinase domain-containing protein</fullName>
    </recommendedName>
</protein>
<evidence type="ECO:0000256" key="2">
    <source>
        <dbReference type="ARBA" id="ARBA00008536"/>
    </source>
</evidence>
<dbReference type="FunFam" id="1.10.510.10:FF:000240">
    <property type="entry name" value="Lectin-domain containing receptor kinase A4.3"/>
    <property type="match status" value="1"/>
</dbReference>
<comment type="subcellular location">
    <subcellularLocation>
        <location evidence="1">Cell membrane</location>
        <topology evidence="1">Single-pass type I membrane protein</topology>
    </subcellularLocation>
</comment>
<keyword evidence="16" id="KW-0723">Serine/threonine-protein kinase</keyword>
<keyword evidence="13" id="KW-0675">Receptor</keyword>
<dbReference type="PANTHER" id="PTHR45631:SF202">
    <property type="entry name" value="SENESCENCE-INDUCED RECEPTOR-LIKE SERINE_THREONINE-PROTEIN KINASE"/>
    <property type="match status" value="1"/>
</dbReference>
<dbReference type="GO" id="GO:0002229">
    <property type="term" value="P:defense response to oomycetes"/>
    <property type="evidence" value="ECO:0007669"/>
    <property type="project" value="UniProtKB-ARBA"/>
</dbReference>
<keyword evidence="9" id="KW-0418">Kinase</keyword>
<dbReference type="AlphaFoldDB" id="A0A2Z6M1T5"/>
<dbReference type="PROSITE" id="PS00107">
    <property type="entry name" value="PROTEIN_KINASE_ATP"/>
    <property type="match status" value="1"/>
</dbReference>
<evidence type="ECO:0000256" key="14">
    <source>
        <dbReference type="ARBA" id="ARBA00023180"/>
    </source>
</evidence>
<name>A0A2Z6M1T5_TRISU</name>
<evidence type="ECO:0000256" key="3">
    <source>
        <dbReference type="ARBA" id="ARBA00010217"/>
    </source>
</evidence>
<dbReference type="Pfam" id="PF00069">
    <property type="entry name" value="Pkinase"/>
    <property type="match status" value="1"/>
</dbReference>
<evidence type="ECO:0000259" key="17">
    <source>
        <dbReference type="PROSITE" id="PS50011"/>
    </source>
</evidence>
<keyword evidence="7" id="KW-0732">Signal</keyword>
<keyword evidence="12" id="KW-0472">Membrane</keyword>
<dbReference type="InterPro" id="IPR000719">
    <property type="entry name" value="Prot_kinase_dom"/>
</dbReference>
<dbReference type="OrthoDB" id="2013020at2759"/>
<evidence type="ECO:0000256" key="5">
    <source>
        <dbReference type="ARBA" id="ARBA00022679"/>
    </source>
</evidence>
<feature type="binding site" evidence="15">
    <location>
        <position position="47"/>
    </location>
    <ligand>
        <name>ATP</name>
        <dbReference type="ChEBI" id="CHEBI:30616"/>
    </ligand>
</feature>
<proteinExistence type="inferred from homology"/>
<keyword evidence="6" id="KW-0812">Transmembrane</keyword>
<evidence type="ECO:0000313" key="18">
    <source>
        <dbReference type="EMBL" id="GAU24778.1"/>
    </source>
</evidence>
<evidence type="ECO:0000256" key="9">
    <source>
        <dbReference type="ARBA" id="ARBA00022777"/>
    </source>
</evidence>
<keyword evidence="8 15" id="KW-0547">Nucleotide-binding</keyword>
<keyword evidence="11" id="KW-1133">Transmembrane helix</keyword>
<comment type="similarity">
    <text evidence="3">In the C-terminal section; belongs to the protein kinase superfamily. Ser/Thr protein kinase family.</text>
</comment>
<reference evidence="19" key="1">
    <citation type="journal article" date="2017" name="Front. Plant Sci.">
        <title>Climate Clever Clovers: New Paradigm to Reduce the Environmental Footprint of Ruminants by Breeding Low Methanogenic Forages Utilizing Haplotype Variation.</title>
        <authorList>
            <person name="Kaur P."/>
            <person name="Appels R."/>
            <person name="Bayer P.E."/>
            <person name="Keeble-Gagnere G."/>
            <person name="Wang J."/>
            <person name="Hirakawa H."/>
            <person name="Shirasawa K."/>
            <person name="Vercoe P."/>
            <person name="Stefanova K."/>
            <person name="Durmic Z."/>
            <person name="Nichols P."/>
            <person name="Revell C."/>
            <person name="Isobe S.N."/>
            <person name="Edwards D."/>
            <person name="Erskine W."/>
        </authorList>
    </citation>
    <scope>NUCLEOTIDE SEQUENCE [LARGE SCALE GENOMIC DNA]</scope>
    <source>
        <strain evidence="19">cv. Daliak</strain>
    </source>
</reference>
<evidence type="ECO:0000256" key="8">
    <source>
        <dbReference type="ARBA" id="ARBA00022741"/>
    </source>
</evidence>
<dbReference type="PROSITE" id="PS00108">
    <property type="entry name" value="PROTEIN_KINASE_ST"/>
    <property type="match status" value="1"/>
</dbReference>
<evidence type="ECO:0000256" key="6">
    <source>
        <dbReference type="ARBA" id="ARBA00022692"/>
    </source>
</evidence>
<accession>A0A2Z6M1T5</accession>
<dbReference type="EMBL" id="DF973296">
    <property type="protein sequence ID" value="GAU24778.1"/>
    <property type="molecule type" value="Genomic_DNA"/>
</dbReference>
<keyword evidence="5" id="KW-0808">Transferase</keyword>
<dbReference type="InterPro" id="IPR017441">
    <property type="entry name" value="Protein_kinase_ATP_BS"/>
</dbReference>
<dbReference type="GO" id="GO:0005886">
    <property type="term" value="C:plasma membrane"/>
    <property type="evidence" value="ECO:0007669"/>
    <property type="project" value="UniProtKB-SubCell"/>
</dbReference>
<comment type="similarity">
    <text evidence="2">In the N-terminal section; belongs to the leguminous lectin family.</text>
</comment>
<evidence type="ECO:0000256" key="16">
    <source>
        <dbReference type="RuleBase" id="RU000304"/>
    </source>
</evidence>
<dbReference type="SMART" id="SM00220">
    <property type="entry name" value="S_TKc"/>
    <property type="match status" value="1"/>
</dbReference>